<reference evidence="1" key="1">
    <citation type="submission" date="2018-05" db="EMBL/GenBank/DDBJ databases">
        <authorList>
            <person name="Lanie J.A."/>
            <person name="Ng W.-L."/>
            <person name="Kazmierczak K.M."/>
            <person name="Andrzejewski T.M."/>
            <person name="Davidsen T.M."/>
            <person name="Wayne K.J."/>
            <person name="Tettelin H."/>
            <person name="Glass J.I."/>
            <person name="Rusch D."/>
            <person name="Podicherti R."/>
            <person name="Tsui H.-C.T."/>
            <person name="Winkler M.E."/>
        </authorList>
    </citation>
    <scope>NUCLEOTIDE SEQUENCE</scope>
</reference>
<dbReference type="GO" id="GO:0006269">
    <property type="term" value="P:DNA replication, synthesis of primer"/>
    <property type="evidence" value="ECO:0007669"/>
    <property type="project" value="TreeGrafter"/>
</dbReference>
<organism evidence="1">
    <name type="scientific">marine metagenome</name>
    <dbReference type="NCBI Taxonomy" id="408172"/>
    <lineage>
        <taxon>unclassified sequences</taxon>
        <taxon>metagenomes</taxon>
        <taxon>ecological metagenomes</taxon>
    </lineage>
</organism>
<proteinExistence type="predicted"/>
<dbReference type="SUPFAM" id="SSF56731">
    <property type="entry name" value="DNA primase core"/>
    <property type="match status" value="1"/>
</dbReference>
<dbReference type="EMBL" id="UINC01026658">
    <property type="protein sequence ID" value="SVB04496.1"/>
    <property type="molecule type" value="Genomic_DNA"/>
</dbReference>
<accession>A0A382ASJ7</accession>
<dbReference type="AlphaFoldDB" id="A0A382ASJ7"/>
<dbReference type="PANTHER" id="PTHR30313:SF2">
    <property type="entry name" value="DNA PRIMASE"/>
    <property type="match status" value="1"/>
</dbReference>
<gene>
    <name evidence="1" type="ORF">METZ01_LOCUS157350</name>
</gene>
<name>A0A382ASJ7_9ZZZZ</name>
<dbReference type="InterPro" id="IPR050219">
    <property type="entry name" value="DnaG_primase"/>
</dbReference>
<dbReference type="GO" id="GO:0005737">
    <property type="term" value="C:cytoplasm"/>
    <property type="evidence" value="ECO:0007669"/>
    <property type="project" value="TreeGrafter"/>
</dbReference>
<dbReference type="PANTHER" id="PTHR30313">
    <property type="entry name" value="DNA PRIMASE"/>
    <property type="match status" value="1"/>
</dbReference>
<sequence>MYWSPFVVHHKPKLQVNIVTGKWHCWVSNAGGHNLFQLFKKLNATNDQFTELRGIVDETSYGYESKEVRKKGKVELPKEFLSLVYKHPSPVYKNAMMYLQRRGITYEDILKYNIGYCDQGLYTNRVIIPSYSEDGQLNFFVGRDIFESKMKYRNSPTPKDVVGFELFINWDEPIVLCEGPFDAIAIKRNAIPLFGKTILSNLRRKIIEKKVKQVYISLDRDAILDSIKMVEDFMKNDIDVYFVNLPEKDPSDLGFEKVIPLLKETEKMKFSDLMRYKLNGKVKKSINI</sequence>
<evidence type="ECO:0000313" key="1">
    <source>
        <dbReference type="EMBL" id="SVB04496.1"/>
    </source>
</evidence>
<dbReference type="Gene3D" id="3.40.1360.10">
    <property type="match status" value="1"/>
</dbReference>
<evidence type="ECO:0008006" key="2">
    <source>
        <dbReference type="Google" id="ProtNLM"/>
    </source>
</evidence>
<protein>
    <recommendedName>
        <fullName evidence="2">Toprim domain-containing protein</fullName>
    </recommendedName>
</protein>